<evidence type="ECO:0000313" key="1">
    <source>
        <dbReference type="EMBL" id="CAA2631357.1"/>
    </source>
</evidence>
<keyword evidence="3" id="KW-1185">Reference proteome</keyword>
<dbReference type="EMBL" id="LR746277">
    <property type="protein sequence ID" value="CAA7407676.1"/>
    <property type="molecule type" value="Genomic_DNA"/>
</dbReference>
<proteinExistence type="predicted"/>
<reference evidence="1" key="1">
    <citation type="submission" date="2019-12" db="EMBL/GenBank/DDBJ databases">
        <authorList>
            <person name="Scholz U."/>
            <person name="Mascher M."/>
            <person name="Fiebig A."/>
        </authorList>
    </citation>
    <scope>NUCLEOTIDE SEQUENCE</scope>
</reference>
<dbReference type="AlphaFoldDB" id="A0A7I8JKM4"/>
<sequence>MKWNDSTKWSGRKLILEIYLNHEIDIHMIGVRIIQCHLELLRTVNTGERLNKIWLNPLKHPSKDS</sequence>
<dbReference type="EMBL" id="LR743601">
    <property type="protein sequence ID" value="CAA2631357.1"/>
    <property type="molecule type" value="Genomic_DNA"/>
</dbReference>
<evidence type="ECO:0000313" key="2">
    <source>
        <dbReference type="EMBL" id="CAA7407676.1"/>
    </source>
</evidence>
<protein>
    <submittedName>
        <fullName evidence="1">Uncharacterized protein</fullName>
    </submittedName>
</protein>
<name>A0A7I8JKM4_SPIIN</name>
<accession>A0A7I8JKM4</accession>
<evidence type="ECO:0000313" key="3">
    <source>
        <dbReference type="Proteomes" id="UP000663760"/>
    </source>
</evidence>
<organism evidence="1">
    <name type="scientific">Spirodela intermedia</name>
    <name type="common">Intermediate duckweed</name>
    <dbReference type="NCBI Taxonomy" id="51605"/>
    <lineage>
        <taxon>Eukaryota</taxon>
        <taxon>Viridiplantae</taxon>
        <taxon>Streptophyta</taxon>
        <taxon>Embryophyta</taxon>
        <taxon>Tracheophyta</taxon>
        <taxon>Spermatophyta</taxon>
        <taxon>Magnoliopsida</taxon>
        <taxon>Liliopsida</taxon>
        <taxon>Araceae</taxon>
        <taxon>Lemnoideae</taxon>
        <taxon>Spirodela</taxon>
    </lineage>
</organism>
<dbReference type="Proteomes" id="UP000663760">
    <property type="component" value="Chromosome 14"/>
</dbReference>
<gene>
    <name evidence="1" type="ORF">SI7747_14017005</name>
    <name evidence="2" type="ORF">SI8410_14018354</name>
</gene>